<name>G1NGP3_MELGA</name>
<evidence type="ECO:0000313" key="4">
    <source>
        <dbReference type="Proteomes" id="UP000001645"/>
    </source>
</evidence>
<feature type="signal peptide" evidence="2">
    <location>
        <begin position="1"/>
        <end position="19"/>
    </location>
</feature>
<accession>G1NGP3</accession>
<feature type="chain" id="PRO_5032868707" evidence="2">
    <location>
        <begin position="20"/>
        <end position="136"/>
    </location>
</feature>
<evidence type="ECO:0000256" key="1">
    <source>
        <dbReference type="SAM" id="MobiDB-lite"/>
    </source>
</evidence>
<reference evidence="3" key="2">
    <citation type="submission" date="2025-08" db="UniProtKB">
        <authorList>
            <consortium name="Ensembl"/>
        </authorList>
    </citation>
    <scope>IDENTIFICATION</scope>
</reference>
<reference evidence="3 4" key="1">
    <citation type="journal article" date="2010" name="PLoS Biol.">
        <title>Multi-platform next-generation sequencing of the domestic turkey (Meleagris gallopavo): genome assembly and analysis.</title>
        <authorList>
            <person name="Dalloul R.A."/>
            <person name="Long J.A."/>
            <person name="Zimin A.V."/>
            <person name="Aslam L."/>
            <person name="Beal K."/>
            <person name="Blomberg L.A."/>
            <person name="Bouffard P."/>
            <person name="Burt D.W."/>
            <person name="Crasta O."/>
            <person name="Crooijmans R.P."/>
            <person name="Cooper K."/>
            <person name="Coulombe R.A."/>
            <person name="De S."/>
            <person name="Delany M.E."/>
            <person name="Dodgson J.B."/>
            <person name="Dong J.J."/>
            <person name="Evans C."/>
            <person name="Frederickson K.M."/>
            <person name="Flicek P."/>
            <person name="Florea L."/>
            <person name="Folkerts O."/>
            <person name="Groenen M.A."/>
            <person name="Harkins T.T."/>
            <person name="Herrero J."/>
            <person name="Hoffmann S."/>
            <person name="Megens H.J."/>
            <person name="Jiang A."/>
            <person name="de Jong P."/>
            <person name="Kaiser P."/>
            <person name="Kim H."/>
            <person name="Kim K.W."/>
            <person name="Kim S."/>
            <person name="Langenberger D."/>
            <person name="Lee M.K."/>
            <person name="Lee T."/>
            <person name="Mane S."/>
            <person name="Marcais G."/>
            <person name="Marz M."/>
            <person name="McElroy A.P."/>
            <person name="Modise T."/>
            <person name="Nefedov M."/>
            <person name="Notredame C."/>
            <person name="Paton I.R."/>
            <person name="Payne W.S."/>
            <person name="Pertea G."/>
            <person name="Prickett D."/>
            <person name="Puiu D."/>
            <person name="Qioa D."/>
            <person name="Raineri E."/>
            <person name="Ruffier M."/>
            <person name="Salzberg S.L."/>
            <person name="Schatz M.C."/>
            <person name="Scheuring C."/>
            <person name="Schmidt C.J."/>
            <person name="Schroeder S."/>
            <person name="Searle S.M."/>
            <person name="Smith E.J."/>
            <person name="Smith J."/>
            <person name="Sonstegard T.S."/>
            <person name="Stadler P.F."/>
            <person name="Tafer H."/>
            <person name="Tu Z.J."/>
            <person name="Van Tassell C.P."/>
            <person name="Vilella A.J."/>
            <person name="Williams K.P."/>
            <person name="Yorke J.A."/>
            <person name="Zhang L."/>
            <person name="Zhang H.B."/>
            <person name="Zhang X."/>
            <person name="Zhang Y."/>
            <person name="Reed K.M."/>
        </authorList>
    </citation>
    <scope>NUCLEOTIDE SEQUENCE [LARGE SCALE GENOMIC DNA]</scope>
</reference>
<dbReference type="Ensembl" id="ENSMGAT00000013162.3">
    <property type="protein sequence ID" value="ENSMGAP00000012273.3"/>
    <property type="gene ID" value="ENSMGAG00000017998.1"/>
</dbReference>
<dbReference type="GeneTree" id="ENSGT00940000157353"/>
<sequence length="136" mass="14786">EAGLVILGLCSSVLKTVQAMVWFPGQNGQKKYQINLKSSSGPIHVLLINRESNSSKPMVFPVPPPDDLAQTPSQPAAPVIPLKPTPATENPPEHGLNQEQQLPETTVDTRSGGSELFFHLRWVEKGLGGRNRDGDR</sequence>
<protein>
    <submittedName>
        <fullName evidence="3">Uncharacterized protein</fullName>
    </submittedName>
</protein>
<dbReference type="HOGENOM" id="CLU_032091_2_0_1"/>
<proteinExistence type="predicted"/>
<evidence type="ECO:0000256" key="2">
    <source>
        <dbReference type="SAM" id="SignalP"/>
    </source>
</evidence>
<keyword evidence="2" id="KW-0732">Signal</keyword>
<feature type="region of interest" description="Disordered" evidence="1">
    <location>
        <begin position="54"/>
        <end position="110"/>
    </location>
</feature>
<evidence type="ECO:0000313" key="3">
    <source>
        <dbReference type="Ensembl" id="ENSMGAP00000012273.3"/>
    </source>
</evidence>
<organism evidence="3 4">
    <name type="scientific">Meleagris gallopavo</name>
    <name type="common">Wild turkey</name>
    <dbReference type="NCBI Taxonomy" id="9103"/>
    <lineage>
        <taxon>Eukaryota</taxon>
        <taxon>Metazoa</taxon>
        <taxon>Chordata</taxon>
        <taxon>Craniata</taxon>
        <taxon>Vertebrata</taxon>
        <taxon>Euteleostomi</taxon>
        <taxon>Archelosauria</taxon>
        <taxon>Archosauria</taxon>
        <taxon>Dinosauria</taxon>
        <taxon>Saurischia</taxon>
        <taxon>Theropoda</taxon>
        <taxon>Coelurosauria</taxon>
        <taxon>Aves</taxon>
        <taxon>Neognathae</taxon>
        <taxon>Galloanserae</taxon>
        <taxon>Galliformes</taxon>
        <taxon>Phasianidae</taxon>
        <taxon>Meleagridinae</taxon>
        <taxon>Meleagris</taxon>
    </lineage>
</organism>
<dbReference type="Proteomes" id="UP000001645">
    <property type="component" value="Chromosome 3"/>
</dbReference>
<keyword evidence="4" id="KW-1185">Reference proteome</keyword>
<feature type="compositionally biased region" description="Polar residues" evidence="1">
    <location>
        <begin position="97"/>
        <end position="110"/>
    </location>
</feature>
<reference evidence="3" key="3">
    <citation type="submission" date="2025-09" db="UniProtKB">
        <authorList>
            <consortium name="Ensembl"/>
        </authorList>
    </citation>
    <scope>IDENTIFICATION</scope>
</reference>
<dbReference type="AlphaFoldDB" id="G1NGP3"/>
<dbReference type="InParanoid" id="G1NGP3"/>